<evidence type="ECO:0000313" key="3">
    <source>
        <dbReference type="Proteomes" id="UP001220225"/>
    </source>
</evidence>
<gene>
    <name evidence="2" type="ORF">PSI14_05745</name>
</gene>
<keyword evidence="1" id="KW-0472">Membrane</keyword>
<organism evidence="2 3">
    <name type="scientific">Xenorhabdus anantnagensis</name>
    <dbReference type="NCBI Taxonomy" id="3025875"/>
    <lineage>
        <taxon>Bacteria</taxon>
        <taxon>Pseudomonadati</taxon>
        <taxon>Pseudomonadota</taxon>
        <taxon>Gammaproteobacteria</taxon>
        <taxon>Enterobacterales</taxon>
        <taxon>Morganellaceae</taxon>
        <taxon>Xenorhabdus</taxon>
    </lineage>
</organism>
<reference evidence="2 3" key="1">
    <citation type="submission" date="2023-02" db="EMBL/GenBank/DDBJ databases">
        <title>Entomopathogenic bacteria.</title>
        <authorList>
            <person name="Machado R.A."/>
        </authorList>
    </citation>
    <scope>NUCLEOTIDE SEQUENCE [LARGE SCALE GENOMIC DNA]</scope>
    <source>
        <strain evidence="2 3">XENO-2</strain>
    </source>
</reference>
<dbReference type="RefSeq" id="WP_273574916.1">
    <property type="nucleotide sequence ID" value="NZ_JAQRFN010000005.1"/>
</dbReference>
<keyword evidence="3" id="KW-1185">Reference proteome</keyword>
<name>A0ABT5LQ53_9GAMM</name>
<evidence type="ECO:0008006" key="4">
    <source>
        <dbReference type="Google" id="ProtNLM"/>
    </source>
</evidence>
<keyword evidence="1" id="KW-0812">Transmembrane</keyword>
<keyword evidence="1" id="KW-1133">Transmembrane helix</keyword>
<feature type="transmembrane region" description="Helical" evidence="1">
    <location>
        <begin position="92"/>
        <end position="112"/>
    </location>
</feature>
<accession>A0ABT5LQ53</accession>
<dbReference type="EMBL" id="JAQRFN010000005">
    <property type="protein sequence ID" value="MDC9596384.1"/>
    <property type="molecule type" value="Genomic_DNA"/>
</dbReference>
<feature type="transmembrane region" description="Helical" evidence="1">
    <location>
        <begin position="6"/>
        <end position="26"/>
    </location>
</feature>
<proteinExistence type="predicted"/>
<feature type="transmembrane region" description="Helical" evidence="1">
    <location>
        <begin position="42"/>
        <end position="62"/>
    </location>
</feature>
<evidence type="ECO:0000256" key="1">
    <source>
        <dbReference type="SAM" id="Phobius"/>
    </source>
</evidence>
<protein>
    <recommendedName>
        <fullName evidence="4">Phage abortive infection protein</fullName>
    </recommendedName>
</protein>
<sequence>MDKEIEVYSICFLIFSFLIIFFILLIKGKLRLDERGLHKQSLFWLAIALPIVLASIASIIIWEPVAKDLQKTILSESTLKVTDKDKDNLELLQIPVAILALSSSLTFFVTSIHRTIQTNAHISKVEEQIKLNFYKNKIDSFYAHNKYMIEDLGSIKVHNFFSLEIEKEKFLKETINETMSNKYSVDEFIVIQNNRKLFSDIYEKSYNFKNDLQPKLNVSFFDGVHCSVNKINSILKSLGFSAFNVISVNKCIESIMSKNDSQCWECFADLMDEIESIKRAFYITDFLSLDYLDDFIYEDVVYYDIIFNEKGHNELPEEEYYLSLEVFMNVCDLTFKHLESLQYFIEEVLDVICNDPICNVYDNCELPKMILDKIAYWQYFPKLSNYCI</sequence>
<dbReference type="Proteomes" id="UP001220225">
    <property type="component" value="Unassembled WGS sequence"/>
</dbReference>
<comment type="caution">
    <text evidence="2">The sequence shown here is derived from an EMBL/GenBank/DDBJ whole genome shotgun (WGS) entry which is preliminary data.</text>
</comment>
<evidence type="ECO:0000313" key="2">
    <source>
        <dbReference type="EMBL" id="MDC9596384.1"/>
    </source>
</evidence>